<evidence type="ECO:0000256" key="4">
    <source>
        <dbReference type="ARBA" id="ARBA00047199"/>
    </source>
</evidence>
<dbReference type="GO" id="GO:0008483">
    <property type="term" value="F:transaminase activity"/>
    <property type="evidence" value="ECO:0007669"/>
    <property type="project" value="UniProtKB-KW"/>
</dbReference>
<dbReference type="GO" id="GO:0047982">
    <property type="term" value="F:homocysteine desulfhydrase activity"/>
    <property type="evidence" value="ECO:0007669"/>
    <property type="project" value="UniProtKB-EC"/>
</dbReference>
<evidence type="ECO:0000256" key="7">
    <source>
        <dbReference type="PIRSR" id="PIRSR001434-2"/>
    </source>
</evidence>
<keyword evidence="9" id="KW-0808">Transferase</keyword>
<keyword evidence="10" id="KW-1185">Reference proteome</keyword>
<proteinExistence type="inferred from homology"/>
<evidence type="ECO:0000313" key="10">
    <source>
        <dbReference type="Proteomes" id="UP000639396"/>
    </source>
</evidence>
<dbReference type="PANTHER" id="PTHR11808">
    <property type="entry name" value="TRANS-SULFURATION ENZYME FAMILY MEMBER"/>
    <property type="match status" value="1"/>
</dbReference>
<dbReference type="Gene3D" id="3.90.1150.10">
    <property type="entry name" value="Aspartate Aminotransferase, domain 1"/>
    <property type="match status" value="1"/>
</dbReference>
<comment type="catalytic activity">
    <reaction evidence="5">
        <text>L-homocysteine + H2O = 2-oxobutanoate + hydrogen sulfide + NH4(+) + H(+)</text>
        <dbReference type="Rhea" id="RHEA:14501"/>
        <dbReference type="ChEBI" id="CHEBI:15377"/>
        <dbReference type="ChEBI" id="CHEBI:15378"/>
        <dbReference type="ChEBI" id="CHEBI:16763"/>
        <dbReference type="ChEBI" id="CHEBI:28938"/>
        <dbReference type="ChEBI" id="CHEBI:29919"/>
        <dbReference type="ChEBI" id="CHEBI:58199"/>
        <dbReference type="EC" id="4.4.1.2"/>
    </reaction>
    <physiologicalReaction direction="left-to-right" evidence="5">
        <dbReference type="Rhea" id="RHEA:14502"/>
    </physiologicalReaction>
</comment>
<feature type="modified residue" description="N6-(pyridoxal phosphate)lysine" evidence="7">
    <location>
        <position position="207"/>
    </location>
</feature>
<dbReference type="GO" id="GO:0018826">
    <property type="term" value="F:methionine gamma-lyase activity"/>
    <property type="evidence" value="ECO:0007669"/>
    <property type="project" value="UniProtKB-EC"/>
</dbReference>
<evidence type="ECO:0000256" key="3">
    <source>
        <dbReference type="ARBA" id="ARBA00047175"/>
    </source>
</evidence>
<comment type="similarity">
    <text evidence="8">Belongs to the trans-sulfuration enzymes family.</text>
</comment>
<dbReference type="PANTHER" id="PTHR11808:SF80">
    <property type="entry name" value="CYSTATHIONINE GAMMA-LYASE"/>
    <property type="match status" value="1"/>
</dbReference>
<sequence>MNDSNQTRPEHLTWTKEDICAHLGDDYDSFMGAIVPPIFQNSLFTRKTKDHGYVYTRIGNPTTDIAERKIAALEEGEAAKCFSSGMGAISSAIMYWMSQGAHVVCVRSAYGPTREFLGTYLKRFGVETTFVTGDSIAEFEEAIRPNTKLIFLESPSSQLFYIQDLEAVAKLARSHGIGTIIDSTWATPLYQNPLRYGIDMVVHSASKYLGGHSDIIGGVLIGSREKMEQMTHGERALFGSNMDPHQAWLLLRGLRTLPIRMKQHQESGMQVAEFLENHPKVETVYYPGLASHPQYELGRNYLSGYTGLLSFVPKGSEQAISEMIRRLRYFELGPSWGGFESLINTPGLGISEEASQATGIPHGLVRISIGLERAESLIEDLDQALNSLT</sequence>
<gene>
    <name evidence="9" type="ORF">IDH45_04660</name>
</gene>
<dbReference type="GO" id="GO:0005737">
    <property type="term" value="C:cytoplasm"/>
    <property type="evidence" value="ECO:0007669"/>
    <property type="project" value="TreeGrafter"/>
</dbReference>
<keyword evidence="2 7" id="KW-0663">Pyridoxal phosphate</keyword>
<dbReference type="GO" id="GO:0019346">
    <property type="term" value="P:transsulfuration"/>
    <property type="evidence" value="ECO:0007669"/>
    <property type="project" value="InterPro"/>
</dbReference>
<keyword evidence="9" id="KW-0032">Aminotransferase</keyword>
<evidence type="ECO:0000313" key="9">
    <source>
        <dbReference type="EMBL" id="MBD2861280.1"/>
    </source>
</evidence>
<dbReference type="CDD" id="cd00614">
    <property type="entry name" value="CGS_like"/>
    <property type="match status" value="1"/>
</dbReference>
<reference evidence="9" key="1">
    <citation type="submission" date="2020-09" db="EMBL/GenBank/DDBJ databases">
        <title>A novel bacterium of genus Paenibacillus, isolated from South China Sea.</title>
        <authorList>
            <person name="Huang H."/>
            <person name="Mo K."/>
            <person name="Hu Y."/>
        </authorList>
    </citation>
    <scope>NUCLEOTIDE SEQUENCE</scope>
    <source>
        <strain evidence="9">IB182363</strain>
    </source>
</reference>
<dbReference type="InterPro" id="IPR000277">
    <property type="entry name" value="Cys/Met-Metab_PyrdxlP-dep_enz"/>
</dbReference>
<dbReference type="Proteomes" id="UP000639396">
    <property type="component" value="Unassembled WGS sequence"/>
</dbReference>
<dbReference type="Pfam" id="PF01053">
    <property type="entry name" value="Cys_Met_Meta_PP"/>
    <property type="match status" value="1"/>
</dbReference>
<protein>
    <recommendedName>
        <fullName evidence="3">homocysteine desulfhydrase</fullName>
        <ecNumber evidence="3">4.4.1.2</ecNumber>
    </recommendedName>
    <alternativeName>
        <fullName evidence="4">Homocysteine desulfhydrase</fullName>
    </alternativeName>
</protein>
<dbReference type="EMBL" id="JACXJA010000005">
    <property type="protein sequence ID" value="MBD2861280.1"/>
    <property type="molecule type" value="Genomic_DNA"/>
</dbReference>
<dbReference type="AlphaFoldDB" id="A0A927C8F9"/>
<comment type="caution">
    <text evidence="9">The sequence shown here is derived from an EMBL/GenBank/DDBJ whole genome shotgun (WGS) entry which is preliminary data.</text>
</comment>
<organism evidence="9 10">
    <name type="scientific">Paenibacillus oceani</name>
    <dbReference type="NCBI Taxonomy" id="2772510"/>
    <lineage>
        <taxon>Bacteria</taxon>
        <taxon>Bacillati</taxon>
        <taxon>Bacillota</taxon>
        <taxon>Bacilli</taxon>
        <taxon>Bacillales</taxon>
        <taxon>Paenibacillaceae</taxon>
        <taxon>Paenibacillus</taxon>
    </lineage>
</organism>
<dbReference type="InterPro" id="IPR015421">
    <property type="entry name" value="PyrdxlP-dep_Trfase_major"/>
</dbReference>
<evidence type="ECO:0000256" key="1">
    <source>
        <dbReference type="ARBA" id="ARBA00001933"/>
    </source>
</evidence>
<evidence type="ECO:0000256" key="5">
    <source>
        <dbReference type="ARBA" id="ARBA00048780"/>
    </source>
</evidence>
<comment type="catalytic activity">
    <reaction evidence="6">
        <text>L-methionine + H2O = methanethiol + 2-oxobutanoate + NH4(+)</text>
        <dbReference type="Rhea" id="RHEA:23800"/>
        <dbReference type="ChEBI" id="CHEBI:15377"/>
        <dbReference type="ChEBI" id="CHEBI:16007"/>
        <dbReference type="ChEBI" id="CHEBI:16763"/>
        <dbReference type="ChEBI" id="CHEBI:28938"/>
        <dbReference type="ChEBI" id="CHEBI:57844"/>
        <dbReference type="EC" id="4.4.1.11"/>
    </reaction>
    <physiologicalReaction direction="left-to-right" evidence="6">
        <dbReference type="Rhea" id="RHEA:23801"/>
    </physiologicalReaction>
</comment>
<evidence type="ECO:0000256" key="8">
    <source>
        <dbReference type="RuleBase" id="RU362118"/>
    </source>
</evidence>
<comment type="cofactor">
    <cofactor evidence="1 8">
        <name>pyridoxal 5'-phosphate</name>
        <dbReference type="ChEBI" id="CHEBI:597326"/>
    </cofactor>
</comment>
<dbReference type="FunFam" id="3.40.640.10:FF:000046">
    <property type="entry name" value="Cystathionine gamma-lyase"/>
    <property type="match status" value="1"/>
</dbReference>
<dbReference type="RefSeq" id="WP_190925153.1">
    <property type="nucleotide sequence ID" value="NZ_JACXJA010000005.1"/>
</dbReference>
<dbReference type="InterPro" id="IPR015422">
    <property type="entry name" value="PyrdxlP-dep_Trfase_small"/>
</dbReference>
<dbReference type="GO" id="GO:0030170">
    <property type="term" value="F:pyridoxal phosphate binding"/>
    <property type="evidence" value="ECO:0007669"/>
    <property type="project" value="InterPro"/>
</dbReference>
<dbReference type="EC" id="4.4.1.2" evidence="3"/>
<name>A0A927C8F9_9BACL</name>
<evidence type="ECO:0000256" key="2">
    <source>
        <dbReference type="ARBA" id="ARBA00022898"/>
    </source>
</evidence>
<accession>A0A927C8F9</accession>
<dbReference type="SUPFAM" id="SSF53383">
    <property type="entry name" value="PLP-dependent transferases"/>
    <property type="match status" value="1"/>
</dbReference>
<dbReference type="Gene3D" id="3.40.640.10">
    <property type="entry name" value="Type I PLP-dependent aspartate aminotransferase-like (Major domain)"/>
    <property type="match status" value="1"/>
</dbReference>
<evidence type="ECO:0000256" key="6">
    <source>
        <dbReference type="ARBA" id="ARBA00052699"/>
    </source>
</evidence>
<dbReference type="PIRSF" id="PIRSF001434">
    <property type="entry name" value="CGS"/>
    <property type="match status" value="1"/>
</dbReference>
<dbReference type="InterPro" id="IPR015424">
    <property type="entry name" value="PyrdxlP-dep_Trfase"/>
</dbReference>